<dbReference type="Gene3D" id="3.20.20.80">
    <property type="entry name" value="Glycosidases"/>
    <property type="match status" value="1"/>
</dbReference>
<dbReference type="CDD" id="cd11326">
    <property type="entry name" value="AmyAc_Glg_debranch"/>
    <property type="match status" value="1"/>
</dbReference>
<dbReference type="AlphaFoldDB" id="A0A9D6UXL4"/>
<dbReference type="SUPFAM" id="SSF51445">
    <property type="entry name" value="(Trans)glycosidases"/>
    <property type="match status" value="1"/>
</dbReference>
<reference evidence="2" key="1">
    <citation type="submission" date="2020-07" db="EMBL/GenBank/DDBJ databases">
        <title>Huge and variable diversity of episymbiotic CPR bacteria and DPANN archaea in groundwater ecosystems.</title>
        <authorList>
            <person name="He C.Y."/>
            <person name="Keren R."/>
            <person name="Whittaker M."/>
            <person name="Farag I.F."/>
            <person name="Doudna J."/>
            <person name="Cate J.H.D."/>
            <person name="Banfield J.F."/>
        </authorList>
    </citation>
    <scope>NUCLEOTIDE SEQUENCE</scope>
    <source>
        <strain evidence="2">NC_groundwater_1664_Pr3_B-0.1um_52_9</strain>
    </source>
</reference>
<dbReference type="Gene3D" id="2.60.40.1180">
    <property type="entry name" value="Golgi alpha-mannosidase II"/>
    <property type="match status" value="1"/>
</dbReference>
<feature type="domain" description="Glycosyl hydrolase family 13 catalytic" evidence="1">
    <location>
        <begin position="29"/>
        <end position="440"/>
    </location>
</feature>
<evidence type="ECO:0000259" key="1">
    <source>
        <dbReference type="SMART" id="SM00642"/>
    </source>
</evidence>
<dbReference type="InterPro" id="IPR006047">
    <property type="entry name" value="GH13_cat_dom"/>
</dbReference>
<evidence type="ECO:0000313" key="3">
    <source>
        <dbReference type="Proteomes" id="UP000807825"/>
    </source>
</evidence>
<dbReference type="EMBL" id="JACRDE010000059">
    <property type="protein sequence ID" value="MBI5248286.1"/>
    <property type="molecule type" value="Genomic_DNA"/>
</dbReference>
<organism evidence="2 3">
    <name type="scientific">Desulfomonile tiedjei</name>
    <dbReference type="NCBI Taxonomy" id="2358"/>
    <lineage>
        <taxon>Bacteria</taxon>
        <taxon>Pseudomonadati</taxon>
        <taxon>Thermodesulfobacteriota</taxon>
        <taxon>Desulfomonilia</taxon>
        <taxon>Desulfomonilales</taxon>
        <taxon>Desulfomonilaceae</taxon>
        <taxon>Desulfomonile</taxon>
    </lineage>
</organism>
<dbReference type="Pfam" id="PF21156">
    <property type="entry name" value="ISOA1-3_C"/>
    <property type="match status" value="1"/>
</dbReference>
<protein>
    <submittedName>
        <fullName evidence="2">Glycogen debranching enzyme</fullName>
    </submittedName>
</protein>
<dbReference type="InterPro" id="IPR017853">
    <property type="entry name" value="GH"/>
</dbReference>
<dbReference type="Pfam" id="PF00128">
    <property type="entry name" value="Alpha-amylase"/>
    <property type="match status" value="1"/>
</dbReference>
<gene>
    <name evidence="2" type="ORF">HY912_02225</name>
</gene>
<dbReference type="InterPro" id="IPR048650">
    <property type="entry name" value="ISOA1-3-like_C"/>
</dbReference>
<evidence type="ECO:0000313" key="2">
    <source>
        <dbReference type="EMBL" id="MBI5248286.1"/>
    </source>
</evidence>
<dbReference type="SUPFAM" id="SSF51011">
    <property type="entry name" value="Glycosyl hydrolase domain"/>
    <property type="match status" value="1"/>
</dbReference>
<dbReference type="GO" id="GO:0005975">
    <property type="term" value="P:carbohydrate metabolic process"/>
    <property type="evidence" value="ECO:0007669"/>
    <property type="project" value="InterPro"/>
</dbReference>
<sequence length="576" mass="65489">MRAAVVENHYDWNGDRPLDRPLENTVIYEMHVGGFTRHPSSNVKHPGTFSGVIEKIPYLQRLGITDVEFMPVMAFDEQDVPDSAFEKGFRNYWGYSTHSFFSPHPGYCVSPHSGAHVQEFRDMVKALHKAGIGVILDVVLNHTAEGGEDGPVINFKGFSNDSFYHLSPNDRRLYRDFTGCGNTVNCNHPVVTVFILQCLEYWVREMHVDGFRFDLASVLTRGEDGNPINHAPVVWNIEFSEILADAKIIAEAWDAGGLYQVGAFPGFRWAEWNGKYRDVIRRFVRGDKGLVGEVATRITGSSDLYQGSGRLPINSINYVTCHDGFTLYDLVSYNQKHNYDNGEHNRDGSDENLSWNCGCESNTDEPEILSLRLRQVKNFMAILMLSQGVPMLCSGDEVLRSQRGNNNAYCQDNELSWFDWTLTQKNEEVLRFVRQIIAFRKRHPCLRRTNFLTGTKSRGADIPDVSWHGFKLNEPCWFDAASDVLAFTLTAAADWEEDLHAVFNMSDVALDMPVYDIQGKTWHKAVDTWRLSPGDILEPGQQEPLREQYYRVNPRSVVVLESRPTLRANTNALSKQ</sequence>
<comment type="caution">
    <text evidence="2">The sequence shown here is derived from an EMBL/GenBank/DDBJ whole genome shotgun (WGS) entry which is preliminary data.</text>
</comment>
<dbReference type="InterPro" id="IPR013780">
    <property type="entry name" value="Glyco_hydro_b"/>
</dbReference>
<dbReference type="Proteomes" id="UP000807825">
    <property type="component" value="Unassembled WGS sequence"/>
</dbReference>
<dbReference type="PANTHER" id="PTHR43002">
    <property type="entry name" value="GLYCOGEN DEBRANCHING ENZYME"/>
    <property type="match status" value="1"/>
</dbReference>
<name>A0A9D6UXL4_9BACT</name>
<dbReference type="SMART" id="SM00642">
    <property type="entry name" value="Aamy"/>
    <property type="match status" value="1"/>
</dbReference>
<proteinExistence type="predicted"/>
<accession>A0A9D6UXL4</accession>